<evidence type="ECO:0000313" key="4">
    <source>
        <dbReference type="EMBL" id="KKR40737.1"/>
    </source>
</evidence>
<evidence type="ECO:0000256" key="2">
    <source>
        <dbReference type="RuleBase" id="RU364082"/>
    </source>
</evidence>
<organism evidence="4 5">
    <name type="scientific">Candidatus Yanofskybacteria bacterium GW2011_GWE2_40_11</name>
    <dbReference type="NCBI Taxonomy" id="1619033"/>
    <lineage>
        <taxon>Bacteria</taxon>
        <taxon>Candidatus Yanofskyibacteriota</taxon>
    </lineage>
</organism>
<dbReference type="GO" id="GO:0019305">
    <property type="term" value="P:dTDP-rhamnose biosynthetic process"/>
    <property type="evidence" value="ECO:0007669"/>
    <property type="project" value="UniProtKB-UniPathway"/>
</dbReference>
<dbReference type="SUPFAM" id="SSF51735">
    <property type="entry name" value="NAD(P)-binding Rossmann-fold domains"/>
    <property type="match status" value="1"/>
</dbReference>
<dbReference type="Pfam" id="PF04321">
    <property type="entry name" value="RmlD_sub_bind"/>
    <property type="match status" value="1"/>
</dbReference>
<evidence type="ECO:0000313" key="5">
    <source>
        <dbReference type="Proteomes" id="UP000034072"/>
    </source>
</evidence>
<proteinExistence type="inferred from homology"/>
<dbReference type="Proteomes" id="UP000034072">
    <property type="component" value="Unassembled WGS sequence"/>
</dbReference>
<dbReference type="AlphaFoldDB" id="A0A0G0TSA5"/>
<protein>
    <recommendedName>
        <fullName evidence="2">dTDP-4-dehydrorhamnose reductase</fullName>
        <ecNumber evidence="2">1.1.1.133</ecNumber>
    </recommendedName>
</protein>
<dbReference type="PANTHER" id="PTHR10491:SF4">
    <property type="entry name" value="METHIONINE ADENOSYLTRANSFERASE 2 SUBUNIT BETA"/>
    <property type="match status" value="1"/>
</dbReference>
<dbReference type="GO" id="GO:0008831">
    <property type="term" value="F:dTDP-4-dehydrorhamnose reductase activity"/>
    <property type="evidence" value="ECO:0007669"/>
    <property type="project" value="UniProtKB-EC"/>
</dbReference>
<comment type="pathway">
    <text evidence="2">Carbohydrate biosynthesis; dTDP-L-rhamnose biosynthesis.</text>
</comment>
<feature type="domain" description="RmlD-like substrate binding" evidence="3">
    <location>
        <begin position="4"/>
        <end position="146"/>
    </location>
</feature>
<dbReference type="InterPro" id="IPR029903">
    <property type="entry name" value="RmlD-like-bd"/>
</dbReference>
<evidence type="ECO:0000256" key="1">
    <source>
        <dbReference type="ARBA" id="ARBA00010944"/>
    </source>
</evidence>
<comment type="similarity">
    <text evidence="1 2">Belongs to the dTDP-4-dehydrorhamnose reductase family.</text>
</comment>
<dbReference type="GO" id="GO:0005829">
    <property type="term" value="C:cytosol"/>
    <property type="evidence" value="ECO:0007669"/>
    <property type="project" value="TreeGrafter"/>
</dbReference>
<comment type="function">
    <text evidence="2">Catalyzes the reduction of dTDP-6-deoxy-L-lyxo-4-hexulose to yield dTDP-L-rhamnose.</text>
</comment>
<sequence length="238" mass="26584">MKNKILISGGSGRLGKYLKSLDGKICAPTHREMDISKPESVSRAIEKHRPSVFIHCAALTGPMQCNNEPILAMLVNVVGTFNVARECAKNGIKLIYISTDYVYKGDRGGYIEEDELLPQNIYAWSKLGGECVVRAYDNSLIVRTSFSPDVFPYDRAFIDQYTSRDSLKIIAPHILKLAKISGALGVINVGTKRKTVKQLAKMLGKKDVKNITRREAMFFVPRDTSMNTKKLKEILKSI</sequence>
<gene>
    <name evidence="4" type="ORF">UT75_C0005G0045</name>
</gene>
<accession>A0A0G0TSA5</accession>
<comment type="caution">
    <text evidence="4">The sequence shown here is derived from an EMBL/GenBank/DDBJ whole genome shotgun (WGS) entry which is preliminary data.</text>
</comment>
<dbReference type="UniPathway" id="UPA00124"/>
<dbReference type="EC" id="1.1.1.133" evidence="2"/>
<keyword evidence="2" id="KW-0521">NADP</keyword>
<name>A0A0G0TSA5_9BACT</name>
<dbReference type="InterPro" id="IPR005913">
    <property type="entry name" value="dTDP_dehydrorham_reduct"/>
</dbReference>
<keyword evidence="2" id="KW-0560">Oxidoreductase</keyword>
<dbReference type="PANTHER" id="PTHR10491">
    <property type="entry name" value="DTDP-4-DEHYDRORHAMNOSE REDUCTASE"/>
    <property type="match status" value="1"/>
</dbReference>
<dbReference type="EMBL" id="LBXZ01000005">
    <property type="protein sequence ID" value="KKR40737.1"/>
    <property type="molecule type" value="Genomic_DNA"/>
</dbReference>
<evidence type="ECO:0000259" key="3">
    <source>
        <dbReference type="Pfam" id="PF04321"/>
    </source>
</evidence>
<reference evidence="4 5" key="1">
    <citation type="journal article" date="2015" name="Nature">
        <title>rRNA introns, odd ribosomes, and small enigmatic genomes across a large radiation of phyla.</title>
        <authorList>
            <person name="Brown C.T."/>
            <person name="Hug L.A."/>
            <person name="Thomas B.C."/>
            <person name="Sharon I."/>
            <person name="Castelle C.J."/>
            <person name="Singh A."/>
            <person name="Wilkins M.J."/>
            <person name="Williams K.H."/>
            <person name="Banfield J.F."/>
        </authorList>
    </citation>
    <scope>NUCLEOTIDE SEQUENCE [LARGE SCALE GENOMIC DNA]</scope>
</reference>
<dbReference type="InterPro" id="IPR036291">
    <property type="entry name" value="NAD(P)-bd_dom_sf"/>
</dbReference>
<dbReference type="Gene3D" id="3.40.50.720">
    <property type="entry name" value="NAD(P)-binding Rossmann-like Domain"/>
    <property type="match status" value="1"/>
</dbReference>